<keyword evidence="4 11" id="KW-0479">Metal-binding</keyword>
<feature type="binding site" evidence="11">
    <location>
        <position position="413"/>
    </location>
    <ligand>
        <name>substrate</name>
    </ligand>
</feature>
<dbReference type="InterPro" id="IPR050929">
    <property type="entry name" value="PFKA"/>
</dbReference>
<comment type="catalytic activity">
    <reaction evidence="10 11">
        <text>beta-D-fructose 6-phosphate + ATP = beta-D-fructose 1,6-bisphosphate + ADP + H(+)</text>
        <dbReference type="Rhea" id="RHEA:16109"/>
        <dbReference type="ChEBI" id="CHEBI:15378"/>
        <dbReference type="ChEBI" id="CHEBI:30616"/>
        <dbReference type="ChEBI" id="CHEBI:32966"/>
        <dbReference type="ChEBI" id="CHEBI:57634"/>
        <dbReference type="ChEBI" id="CHEBI:456216"/>
        <dbReference type="EC" id="2.7.1.11"/>
    </reaction>
</comment>
<accession>M1VDW0</accession>
<evidence type="ECO:0000256" key="2">
    <source>
        <dbReference type="ARBA" id="ARBA00002659"/>
    </source>
</evidence>
<feature type="binding site" evidence="11">
    <location>
        <begin position="357"/>
        <end position="359"/>
    </location>
    <ligand>
        <name>substrate</name>
    </ligand>
</feature>
<protein>
    <recommendedName>
        <fullName evidence="11">ATP-dependent 6-phosphofructokinase</fullName>
        <shortName evidence="11">ATP-PFK</shortName>
        <shortName evidence="11">Phosphofructokinase</shortName>
        <ecNumber evidence="11">2.7.1.11</ecNumber>
    </recommendedName>
    <alternativeName>
        <fullName evidence="11">Phosphohexokinase</fullName>
    </alternativeName>
</protein>
<keyword evidence="6 11" id="KW-0418">Kinase</keyword>
<dbReference type="HAMAP" id="MF_01981">
    <property type="entry name" value="Phosphofructokinase_II_X"/>
    <property type="match status" value="1"/>
</dbReference>
<evidence type="ECO:0000256" key="1">
    <source>
        <dbReference type="ARBA" id="ARBA00001946"/>
    </source>
</evidence>
<evidence type="ECO:0000256" key="9">
    <source>
        <dbReference type="ARBA" id="ARBA00023152"/>
    </source>
</evidence>
<comment type="function">
    <text evidence="2 11">Catalyzes the phosphorylation of D-fructose 6-phosphate to fructose 1,6-bisphosphate by ATP, the first committing step of glycolysis.</text>
</comment>
<dbReference type="InterPro" id="IPR012004">
    <property type="entry name" value="PyroP-dep_PFK_TP0108"/>
</dbReference>
<reference evidence="14 15" key="1">
    <citation type="journal article" date="2004" name="Nature">
        <title>Genome sequence of the ultrasmall unicellular red alga Cyanidioschyzon merolae 10D.</title>
        <authorList>
            <person name="Matsuzaki M."/>
            <person name="Misumi O."/>
            <person name="Shin-i T."/>
            <person name="Maruyama S."/>
            <person name="Takahara M."/>
            <person name="Miyagishima S."/>
            <person name="Mori T."/>
            <person name="Nishida K."/>
            <person name="Yagisawa F."/>
            <person name="Nishida K."/>
            <person name="Yoshida Y."/>
            <person name="Nishimura Y."/>
            <person name="Nakao S."/>
            <person name="Kobayashi T."/>
            <person name="Momoyama Y."/>
            <person name="Higashiyama T."/>
            <person name="Minoda A."/>
            <person name="Sano M."/>
            <person name="Nomoto H."/>
            <person name="Oishi K."/>
            <person name="Hayashi H."/>
            <person name="Ohta F."/>
            <person name="Nishizaka S."/>
            <person name="Haga S."/>
            <person name="Miura S."/>
            <person name="Morishita T."/>
            <person name="Kabeya Y."/>
            <person name="Terasawa K."/>
            <person name="Suzuki Y."/>
            <person name="Ishii Y."/>
            <person name="Asakawa S."/>
            <person name="Takano H."/>
            <person name="Ohta N."/>
            <person name="Kuroiwa H."/>
            <person name="Tanaka K."/>
            <person name="Shimizu N."/>
            <person name="Sugano S."/>
            <person name="Sato N."/>
            <person name="Nozaki H."/>
            <person name="Ogasawara N."/>
            <person name="Kohara Y."/>
            <person name="Kuroiwa T."/>
        </authorList>
    </citation>
    <scope>NUCLEOTIDE SEQUENCE [LARGE SCALE GENOMIC DNA]</scope>
    <source>
        <strain evidence="14 15">10D</strain>
    </source>
</reference>
<feature type="binding site" evidence="11">
    <location>
        <begin position="312"/>
        <end position="314"/>
    </location>
    <ligand>
        <name>substrate</name>
    </ligand>
</feature>
<dbReference type="RefSeq" id="XP_005537083.1">
    <property type="nucleotide sequence ID" value="XM_005537026.1"/>
</dbReference>
<keyword evidence="15" id="KW-1185">Reference proteome</keyword>
<dbReference type="EC" id="2.7.1.11" evidence="11"/>
<feature type="compositionally biased region" description="Polar residues" evidence="12">
    <location>
        <begin position="535"/>
        <end position="544"/>
    </location>
</feature>
<feature type="binding site" evidence="11">
    <location>
        <position position="194"/>
    </location>
    <ligand>
        <name>ATP</name>
        <dbReference type="ChEBI" id="CHEBI:30616"/>
    </ligand>
</feature>
<comment type="subunit">
    <text evidence="11">Homotetramer.</text>
</comment>
<feature type="binding site" evidence="11">
    <location>
        <begin position="258"/>
        <end position="259"/>
    </location>
    <ligand>
        <name>ATP</name>
        <dbReference type="ChEBI" id="CHEBI:30616"/>
    </ligand>
</feature>
<feature type="binding site" evidence="11">
    <location>
        <begin position="283"/>
        <end position="286"/>
    </location>
    <ligand>
        <name>ATP</name>
        <dbReference type="ChEBI" id="CHEBI:30616"/>
    </ligand>
</feature>
<feature type="domain" description="Phosphofructokinase" evidence="13">
    <location>
        <begin position="186"/>
        <end position="489"/>
    </location>
</feature>
<dbReference type="InterPro" id="IPR035966">
    <property type="entry name" value="PKF_sf"/>
</dbReference>
<dbReference type="UniPathway" id="UPA00109">
    <property type="reaction ID" value="UER00182"/>
</dbReference>
<dbReference type="GeneID" id="16994932"/>
<dbReference type="Pfam" id="PF00365">
    <property type="entry name" value="PFK"/>
    <property type="match status" value="1"/>
</dbReference>
<dbReference type="GO" id="GO:0005524">
    <property type="term" value="F:ATP binding"/>
    <property type="evidence" value="ECO:0007669"/>
    <property type="project" value="UniProtKB-KW"/>
</dbReference>
<name>M1VDW0_CYAM1</name>
<comment type="cofactor">
    <cofactor evidence="1 11">
        <name>Mg(2+)</name>
        <dbReference type="ChEBI" id="CHEBI:18420"/>
    </cofactor>
</comment>
<keyword evidence="8 11" id="KW-0460">Magnesium</keyword>
<comment type="similarity">
    <text evidence="11">Belongs to the phosphofructokinase type A (PFKA) family. PPi-dependent PFK group II subfamily. Atypical ATP-dependent clade 'X' sub-subfamily.</text>
</comment>
<dbReference type="Gene3D" id="3.40.50.450">
    <property type="match status" value="1"/>
</dbReference>
<keyword evidence="3 11" id="KW-0808">Transferase</keyword>
<evidence type="ECO:0000313" key="14">
    <source>
        <dbReference type="EMBL" id="BAM81047.1"/>
    </source>
</evidence>
<dbReference type="SUPFAM" id="SSF53784">
    <property type="entry name" value="Phosphofructokinase"/>
    <property type="match status" value="1"/>
</dbReference>
<sequence>MLALNFVPSCFFGRSGQNSTCGASRKPLQWKLRTPLQLGKQGFVRLQRRTAQSGQPARGRSAFQISCTHGRPGGSSDAREAFDENDADFILSPEIYQSLSISDIDSGRYLKSIPRLQDFLPASQIPRVCNPATSKVSFRGLDNYDTSPNDVVLKQTVINPDKRRNFARYLRAGPRSWIAFRPEEVRAAIVTCGGLCPGINTVIRELTDGLWHLYDVRSIVGIRGGYRGFYNGTPYLELSPRTVDGIHRLGGTILGSSRGGFDLEQILGAIRRHGLNQLYIIGGDGTIRGAAAIAEACMRERLRVSVASIPKTIDNDIPVIDHSFGFMTAVEEAQRALNAAHVEATCFPNGIGIVRLMGRNSGFIAMYASLANRDVDCCLIPELPFEIEGPNGLAAFVEKRLQENGHFLLVVAEGAGQDLLAASTEIDASGNRKFNDIGLYLKERLQAYFNRENIEVSMKYIDPTYMVRAVPATASDQMYCAVLAHSAIHGAMAGFTSFTVGPVNGRHAMIPLQDVAGQQQRVDIRDRTWSRLLSSTGQPSSFLNQPAAALHQTA</sequence>
<keyword evidence="5 11" id="KW-0547">Nucleotide-binding</keyword>
<comment type="pathway">
    <text evidence="11">Carbohydrate degradation; glycolysis; D-glyceraldehyde 3-phosphate and glycerone phosphate from D-glucose: step 3/4.</text>
</comment>
<dbReference type="NCBIfam" id="NF005301">
    <property type="entry name" value="PRK06830.1"/>
    <property type="match status" value="1"/>
</dbReference>
<comment type="activity regulation">
    <text evidence="11">Allosterically activated by AMP.</text>
</comment>
<gene>
    <name evidence="14" type="ORF">CYME_CMM196C</name>
</gene>
<keyword evidence="9 11" id="KW-0324">Glycolysis</keyword>
<evidence type="ECO:0000256" key="7">
    <source>
        <dbReference type="ARBA" id="ARBA00022840"/>
    </source>
</evidence>
<evidence type="ECO:0000313" key="15">
    <source>
        <dbReference type="Proteomes" id="UP000007014"/>
    </source>
</evidence>
<organism evidence="14 15">
    <name type="scientific">Cyanidioschyzon merolae (strain NIES-3377 / 10D)</name>
    <name type="common">Unicellular red alga</name>
    <dbReference type="NCBI Taxonomy" id="280699"/>
    <lineage>
        <taxon>Eukaryota</taxon>
        <taxon>Rhodophyta</taxon>
        <taxon>Bangiophyceae</taxon>
        <taxon>Cyanidiales</taxon>
        <taxon>Cyanidiaceae</taxon>
        <taxon>Cyanidioschyzon</taxon>
    </lineage>
</organism>
<dbReference type="PANTHER" id="PTHR45770">
    <property type="entry name" value="ATP-DEPENDENT 6-PHOSPHOFRUCTOKINASE 1"/>
    <property type="match status" value="1"/>
</dbReference>
<evidence type="ECO:0000256" key="8">
    <source>
        <dbReference type="ARBA" id="ARBA00022842"/>
    </source>
</evidence>
<evidence type="ECO:0000256" key="6">
    <source>
        <dbReference type="ARBA" id="ARBA00022777"/>
    </source>
</evidence>
<dbReference type="EMBL" id="AP006495">
    <property type="protein sequence ID" value="BAM81047.1"/>
    <property type="molecule type" value="Genomic_DNA"/>
</dbReference>
<dbReference type="KEGG" id="cme:CYME_CMM196C"/>
<evidence type="ECO:0000256" key="3">
    <source>
        <dbReference type="ARBA" id="ARBA00022679"/>
    </source>
</evidence>
<feature type="binding site" evidence="11">
    <location>
        <position position="284"/>
    </location>
    <ligand>
        <name>Mg(2+)</name>
        <dbReference type="ChEBI" id="CHEBI:18420"/>
        <note>catalytic</note>
    </ligand>
</feature>
<evidence type="ECO:0000256" key="4">
    <source>
        <dbReference type="ARBA" id="ARBA00022723"/>
    </source>
</evidence>
<proteinExistence type="inferred from homology"/>
<feature type="region of interest" description="Disordered" evidence="12">
    <location>
        <begin position="535"/>
        <end position="554"/>
    </location>
</feature>
<evidence type="ECO:0000256" key="5">
    <source>
        <dbReference type="ARBA" id="ARBA00022741"/>
    </source>
</evidence>
<dbReference type="OrthoDB" id="537915at2759"/>
<comment type="subcellular location">
    <subcellularLocation>
        <location evidence="11">Cytoplasm</location>
    </subcellularLocation>
</comment>
<dbReference type="GO" id="GO:0005737">
    <property type="term" value="C:cytoplasm"/>
    <property type="evidence" value="ECO:0007669"/>
    <property type="project" value="UniProtKB-SubCell"/>
</dbReference>
<keyword evidence="7 11" id="KW-0067">ATP-binding</keyword>
<dbReference type="GO" id="GO:0046872">
    <property type="term" value="F:metal ion binding"/>
    <property type="evidence" value="ECO:0007669"/>
    <property type="project" value="UniProtKB-KW"/>
</dbReference>
<dbReference type="AlphaFoldDB" id="M1VDW0"/>
<feature type="active site" description="Proton acceptor" evidence="11">
    <location>
        <position position="314"/>
    </location>
</feature>
<dbReference type="FunFam" id="3.40.50.450:FF:000002">
    <property type="entry name" value="ATP-dependent 6-phosphofructokinase"/>
    <property type="match status" value="1"/>
</dbReference>
<dbReference type="GO" id="GO:0006002">
    <property type="term" value="P:fructose 6-phosphate metabolic process"/>
    <property type="evidence" value="ECO:0007669"/>
    <property type="project" value="InterPro"/>
</dbReference>
<feature type="binding site" evidence="11">
    <location>
        <begin position="465"/>
        <end position="468"/>
    </location>
    <ligand>
        <name>substrate</name>
    </ligand>
</feature>
<dbReference type="Proteomes" id="UP000007014">
    <property type="component" value="Chromosome 13"/>
</dbReference>
<dbReference type="InterPro" id="IPR022953">
    <property type="entry name" value="ATP_PFK"/>
</dbReference>
<dbReference type="eggNOG" id="KOG2440">
    <property type="taxonomic scope" value="Eukaryota"/>
</dbReference>
<dbReference type="InterPro" id="IPR000023">
    <property type="entry name" value="Phosphofructokinase_dom"/>
</dbReference>
<feature type="site" description="Important for substrate specificity; cannot use PPi as phosphoryl donor" evidence="11">
    <location>
        <position position="285"/>
    </location>
</feature>
<evidence type="ECO:0000259" key="13">
    <source>
        <dbReference type="Pfam" id="PF00365"/>
    </source>
</evidence>
<dbReference type="STRING" id="280699.M1VDW0"/>
<evidence type="ECO:0000256" key="10">
    <source>
        <dbReference type="ARBA" id="ARBA00048070"/>
    </source>
</evidence>
<reference evidence="14 15" key="2">
    <citation type="journal article" date="2007" name="BMC Biol.">
        <title>A 100%-complete sequence reveals unusually simple genomic features in the hot-spring red alga Cyanidioschyzon merolae.</title>
        <authorList>
            <person name="Nozaki H."/>
            <person name="Takano H."/>
            <person name="Misumi O."/>
            <person name="Terasawa K."/>
            <person name="Matsuzaki M."/>
            <person name="Maruyama S."/>
            <person name="Nishida K."/>
            <person name="Yagisawa F."/>
            <person name="Yoshida Y."/>
            <person name="Fujiwara T."/>
            <person name="Takio S."/>
            <person name="Tamura K."/>
            <person name="Chung S.J."/>
            <person name="Nakamura S."/>
            <person name="Kuroiwa H."/>
            <person name="Tanaka K."/>
            <person name="Sato N."/>
            <person name="Kuroiwa T."/>
        </authorList>
    </citation>
    <scope>NUCLEOTIDE SEQUENCE [LARGE SCALE GENOMIC DNA]</scope>
    <source>
        <strain evidence="14 15">10D</strain>
    </source>
</reference>
<dbReference type="GO" id="GO:0003872">
    <property type="term" value="F:6-phosphofructokinase activity"/>
    <property type="evidence" value="ECO:0007669"/>
    <property type="project" value="UniProtKB-UniRule"/>
</dbReference>
<dbReference type="PRINTS" id="PR00476">
    <property type="entry name" value="PHFRCTKINASE"/>
</dbReference>
<evidence type="ECO:0000256" key="12">
    <source>
        <dbReference type="SAM" id="MobiDB-lite"/>
    </source>
</evidence>
<keyword evidence="11" id="KW-0963">Cytoplasm</keyword>
<evidence type="ECO:0000256" key="11">
    <source>
        <dbReference type="HAMAP-Rule" id="MF_03186"/>
    </source>
</evidence>
<keyword evidence="11" id="KW-0021">Allosteric enzyme</keyword>